<organism evidence="2 3">
    <name type="scientific">Streptomyces pactum</name>
    <dbReference type="NCBI Taxonomy" id="68249"/>
    <lineage>
        <taxon>Bacteria</taxon>
        <taxon>Bacillati</taxon>
        <taxon>Actinomycetota</taxon>
        <taxon>Actinomycetes</taxon>
        <taxon>Kitasatosporales</taxon>
        <taxon>Streptomycetaceae</taxon>
        <taxon>Streptomyces</taxon>
    </lineage>
</organism>
<dbReference type="InterPro" id="IPR036629">
    <property type="entry name" value="YjbJ_sf"/>
</dbReference>
<dbReference type="Proteomes" id="UP000807371">
    <property type="component" value="Unassembled WGS sequence"/>
</dbReference>
<sequence length="57" mass="5853">MAAGEKARAKVEQAVGKAAQAAGRVTGSTKLVMKGRAAEALGNAREGKESLKKTGRR</sequence>
<evidence type="ECO:0000313" key="3">
    <source>
        <dbReference type="Proteomes" id="UP000807371"/>
    </source>
</evidence>
<proteinExistence type="predicted"/>
<dbReference type="EMBL" id="JACYXC010000001">
    <property type="protein sequence ID" value="MBH5333373.1"/>
    <property type="molecule type" value="Genomic_DNA"/>
</dbReference>
<protein>
    <submittedName>
        <fullName evidence="2">CsbD family protein</fullName>
    </submittedName>
</protein>
<accession>A0ABS0NDU7</accession>
<dbReference type="RefSeq" id="WP_197987202.1">
    <property type="nucleotide sequence ID" value="NZ_JACYXC010000001.1"/>
</dbReference>
<keyword evidence="3" id="KW-1185">Reference proteome</keyword>
<evidence type="ECO:0000256" key="1">
    <source>
        <dbReference type="SAM" id="MobiDB-lite"/>
    </source>
</evidence>
<gene>
    <name evidence="2" type="ORF">IHE55_00565</name>
</gene>
<name>A0ABS0NDU7_9ACTN</name>
<feature type="compositionally biased region" description="Basic and acidic residues" evidence="1">
    <location>
        <begin position="45"/>
        <end position="57"/>
    </location>
</feature>
<feature type="region of interest" description="Disordered" evidence="1">
    <location>
        <begin position="37"/>
        <end position="57"/>
    </location>
</feature>
<comment type="caution">
    <text evidence="2">The sequence shown here is derived from an EMBL/GenBank/DDBJ whole genome shotgun (WGS) entry which is preliminary data.</text>
</comment>
<evidence type="ECO:0000313" key="2">
    <source>
        <dbReference type="EMBL" id="MBH5333373.1"/>
    </source>
</evidence>
<dbReference type="SUPFAM" id="SSF69047">
    <property type="entry name" value="Hypothetical protein YjbJ"/>
    <property type="match status" value="1"/>
</dbReference>
<reference evidence="2 3" key="1">
    <citation type="submission" date="2020-09" db="EMBL/GenBank/DDBJ databases">
        <title>Biosynthesis of the nuclear factor of activated T cells inhibitor NFAT-133 and its congeners in Streptomyces pactum.</title>
        <authorList>
            <person name="Zhou W."/>
            <person name="Posri P."/>
            <person name="Abugrain M.E."/>
            <person name="Weisberg A.J."/>
            <person name="Chang J.H."/>
            <person name="Mahmud T."/>
        </authorList>
    </citation>
    <scope>NUCLEOTIDE SEQUENCE [LARGE SCALE GENOMIC DNA]</scope>
    <source>
        <strain evidence="2 3">ATCC 27456</strain>
    </source>
</reference>